<dbReference type="Proteomes" id="UP001152049">
    <property type="component" value="Unassembled WGS sequence"/>
</dbReference>
<dbReference type="EMBL" id="JAOQAZ010000050">
    <property type="protein sequence ID" value="KAJ4244608.1"/>
    <property type="molecule type" value="Genomic_DNA"/>
</dbReference>
<dbReference type="OrthoDB" id="427186at2759"/>
<evidence type="ECO:0000313" key="11">
    <source>
        <dbReference type="Proteomes" id="UP001152049"/>
    </source>
</evidence>
<keyword evidence="5 8" id="KW-0378">Hydrolase</keyword>
<evidence type="ECO:0000256" key="3">
    <source>
        <dbReference type="ARBA" id="ARBA00022670"/>
    </source>
</evidence>
<evidence type="ECO:0000256" key="8">
    <source>
        <dbReference type="RuleBase" id="RU361215"/>
    </source>
</evidence>
<evidence type="ECO:0000256" key="5">
    <source>
        <dbReference type="ARBA" id="ARBA00022801"/>
    </source>
</evidence>
<evidence type="ECO:0000259" key="9">
    <source>
        <dbReference type="PROSITE" id="PS52048"/>
    </source>
</evidence>
<dbReference type="InterPro" id="IPR038765">
    <property type="entry name" value="Papain-like_cys_pep_sf"/>
</dbReference>
<gene>
    <name evidence="10" type="ORF">NW762_014464</name>
</gene>
<keyword evidence="3 8" id="KW-0645">Protease</keyword>
<dbReference type="InterPro" id="IPR057254">
    <property type="entry name" value="UCH_AS"/>
</dbReference>
<comment type="catalytic activity">
    <reaction evidence="1 8">
        <text>Thiol-dependent hydrolysis of ester, thioester, amide, peptide and isopeptide bonds formed by the C-terminal Gly of ubiquitin (a 76-residue protein attached to proteins as an intracellular targeting signal).</text>
        <dbReference type="EC" id="3.4.19.12"/>
    </reaction>
</comment>
<dbReference type="GO" id="GO:0016579">
    <property type="term" value="P:protein deubiquitination"/>
    <property type="evidence" value="ECO:0007669"/>
    <property type="project" value="TreeGrafter"/>
</dbReference>
<evidence type="ECO:0000256" key="1">
    <source>
        <dbReference type="ARBA" id="ARBA00000707"/>
    </source>
</evidence>
<dbReference type="InterPro" id="IPR036959">
    <property type="entry name" value="Peptidase_C12_UCH_sf"/>
</dbReference>
<dbReference type="SUPFAM" id="SSF54001">
    <property type="entry name" value="Cysteine proteinases"/>
    <property type="match status" value="1"/>
</dbReference>
<dbReference type="CDD" id="cd09616">
    <property type="entry name" value="Peptidase_C12_UCH_L1_L3"/>
    <property type="match status" value="1"/>
</dbReference>
<dbReference type="EC" id="3.4.19.12" evidence="8"/>
<comment type="similarity">
    <text evidence="2 7 8">Belongs to the peptidase C12 family.</text>
</comment>
<comment type="caution">
    <text evidence="7">Lacks conserved residue(s) required for the propagation of feature annotation.</text>
</comment>
<name>A0A9W8RM94_9HYPO</name>
<evidence type="ECO:0000256" key="2">
    <source>
        <dbReference type="ARBA" id="ARBA00009326"/>
    </source>
</evidence>
<proteinExistence type="inferred from homology"/>
<dbReference type="GO" id="GO:0005737">
    <property type="term" value="C:cytoplasm"/>
    <property type="evidence" value="ECO:0007669"/>
    <property type="project" value="TreeGrafter"/>
</dbReference>
<keyword evidence="6 8" id="KW-0788">Thiol protease</keyword>
<keyword evidence="11" id="KW-1185">Reference proteome</keyword>
<dbReference type="GO" id="GO:0004843">
    <property type="term" value="F:cysteine-type deubiquitinase activity"/>
    <property type="evidence" value="ECO:0007669"/>
    <property type="project" value="UniProtKB-EC"/>
</dbReference>
<evidence type="ECO:0000313" key="10">
    <source>
        <dbReference type="EMBL" id="KAJ4244608.1"/>
    </source>
</evidence>
<dbReference type="GO" id="GO:0006511">
    <property type="term" value="P:ubiquitin-dependent protein catabolic process"/>
    <property type="evidence" value="ECO:0007669"/>
    <property type="project" value="UniProtKB-UniRule"/>
</dbReference>
<reference evidence="10" key="1">
    <citation type="submission" date="2022-09" db="EMBL/GenBank/DDBJ databases">
        <title>Fusarium specimens isolated from Avocado Roots.</title>
        <authorList>
            <person name="Stajich J."/>
            <person name="Roper C."/>
            <person name="Heimlech-Rivalta G."/>
        </authorList>
    </citation>
    <scope>NUCLEOTIDE SEQUENCE</scope>
    <source>
        <strain evidence="10">CF00136</strain>
    </source>
</reference>
<dbReference type="InterPro" id="IPR001578">
    <property type="entry name" value="Peptidase_C12_UCH"/>
</dbReference>
<dbReference type="PANTHER" id="PTHR10589:SF17">
    <property type="entry name" value="UBIQUITIN CARBOXYL-TERMINAL HYDROLASE"/>
    <property type="match status" value="1"/>
</dbReference>
<sequence>MPAAGVHIDRSGKKKFIPLENNPEVFTSLVHHLGLSDELGFYDIYNVEEPELLALVPRPVYALILITPPGPYDAVRAADKTPLAANGVTYNKTGDDESVMWFLQTIGNACGLMALIHSIANGEARSFVKSGSLMDAIIKKARPLGVQARADLLYNSEELEEIHMNAARGGDSHAPRADDPVELHFIAFTRGQDGHLYELEGGVDGPIDRGEIAAGEDMLSDQSLENSVKRFIKVSGGNLNFSIVALAKRD</sequence>
<dbReference type="PANTHER" id="PTHR10589">
    <property type="entry name" value="UBIQUITIN CARBOXYL-TERMINAL HYDROLASE"/>
    <property type="match status" value="1"/>
</dbReference>
<feature type="domain" description="UCH catalytic" evidence="9">
    <location>
        <begin position="15"/>
        <end position="248"/>
    </location>
</feature>
<organism evidence="10 11">
    <name type="scientific">Fusarium torreyae</name>
    <dbReference type="NCBI Taxonomy" id="1237075"/>
    <lineage>
        <taxon>Eukaryota</taxon>
        <taxon>Fungi</taxon>
        <taxon>Dikarya</taxon>
        <taxon>Ascomycota</taxon>
        <taxon>Pezizomycotina</taxon>
        <taxon>Sordariomycetes</taxon>
        <taxon>Hypocreomycetidae</taxon>
        <taxon>Hypocreales</taxon>
        <taxon>Nectriaceae</taxon>
        <taxon>Fusarium</taxon>
    </lineage>
</organism>
<dbReference type="PROSITE" id="PS52048">
    <property type="entry name" value="UCH_DOMAIN"/>
    <property type="match status" value="1"/>
</dbReference>
<protein>
    <recommendedName>
        <fullName evidence="8">Ubiquitin carboxyl-terminal hydrolase</fullName>
        <ecNumber evidence="8">3.4.19.12</ecNumber>
    </recommendedName>
</protein>
<dbReference type="PRINTS" id="PR00707">
    <property type="entry name" value="UBCTHYDRLASE"/>
</dbReference>
<evidence type="ECO:0000256" key="7">
    <source>
        <dbReference type="PROSITE-ProRule" id="PRU01393"/>
    </source>
</evidence>
<comment type="caution">
    <text evidence="10">The sequence shown here is derived from an EMBL/GenBank/DDBJ whole genome shotgun (WGS) entry which is preliminary data.</text>
</comment>
<dbReference type="Pfam" id="PF01088">
    <property type="entry name" value="Peptidase_C12"/>
    <property type="match status" value="1"/>
</dbReference>
<dbReference type="PROSITE" id="PS00140">
    <property type="entry name" value="UCH_1"/>
    <property type="match status" value="1"/>
</dbReference>
<keyword evidence="4 8" id="KW-0833">Ubl conjugation pathway</keyword>
<evidence type="ECO:0000256" key="4">
    <source>
        <dbReference type="ARBA" id="ARBA00022786"/>
    </source>
</evidence>
<accession>A0A9W8RM94</accession>
<dbReference type="AlphaFoldDB" id="A0A9W8RM94"/>
<dbReference type="Gene3D" id="3.40.532.10">
    <property type="entry name" value="Peptidase C12, ubiquitin carboxyl-terminal hydrolase"/>
    <property type="match status" value="1"/>
</dbReference>
<evidence type="ECO:0000256" key="6">
    <source>
        <dbReference type="ARBA" id="ARBA00022807"/>
    </source>
</evidence>